<keyword evidence="1" id="KW-1133">Transmembrane helix</keyword>
<keyword evidence="1" id="KW-0812">Transmembrane</keyword>
<sequence length="156" mass="17545">MVARRFLFFFVSFLLRLLLFYHHFAYMLACLPACLCLFSSSQLDSSLFLFLAPQPPRKCLIPIFFSLVLICCCLFTRSQRGALASPMTMVIHGWNELECYFATAAGRLGAMDQKNRVLFCGCGVLGKRDLLLGSRLWCVCYGRSGGAKEGERACLE</sequence>
<protein>
    <submittedName>
        <fullName evidence="2">Uncharacterized protein</fullName>
    </submittedName>
</protein>
<dbReference type="EMBL" id="MU853421">
    <property type="protein sequence ID" value="KAK4131884.1"/>
    <property type="molecule type" value="Genomic_DNA"/>
</dbReference>
<accession>A0AAN6UFM8</accession>
<evidence type="ECO:0000313" key="3">
    <source>
        <dbReference type="Proteomes" id="UP001304895"/>
    </source>
</evidence>
<organism evidence="2 3">
    <name type="scientific">Trichocladium antarcticum</name>
    <dbReference type="NCBI Taxonomy" id="1450529"/>
    <lineage>
        <taxon>Eukaryota</taxon>
        <taxon>Fungi</taxon>
        <taxon>Dikarya</taxon>
        <taxon>Ascomycota</taxon>
        <taxon>Pezizomycotina</taxon>
        <taxon>Sordariomycetes</taxon>
        <taxon>Sordariomycetidae</taxon>
        <taxon>Sordariales</taxon>
        <taxon>Chaetomiaceae</taxon>
        <taxon>Trichocladium</taxon>
    </lineage>
</organism>
<reference evidence="2" key="2">
    <citation type="submission" date="2023-05" db="EMBL/GenBank/DDBJ databases">
        <authorList>
            <consortium name="Lawrence Berkeley National Laboratory"/>
            <person name="Steindorff A."/>
            <person name="Hensen N."/>
            <person name="Bonometti L."/>
            <person name="Westerberg I."/>
            <person name="Brannstrom I.O."/>
            <person name="Guillou S."/>
            <person name="Cros-Aarteil S."/>
            <person name="Calhoun S."/>
            <person name="Haridas S."/>
            <person name="Kuo A."/>
            <person name="Mondo S."/>
            <person name="Pangilinan J."/>
            <person name="Riley R."/>
            <person name="Labutti K."/>
            <person name="Andreopoulos B."/>
            <person name="Lipzen A."/>
            <person name="Chen C."/>
            <person name="Yanf M."/>
            <person name="Daum C."/>
            <person name="Ng V."/>
            <person name="Clum A."/>
            <person name="Ohm R."/>
            <person name="Martin F."/>
            <person name="Silar P."/>
            <person name="Natvig D."/>
            <person name="Lalanne C."/>
            <person name="Gautier V."/>
            <person name="Ament-Velasquez S.L."/>
            <person name="Kruys A."/>
            <person name="Hutchinson M.I."/>
            <person name="Powell A.J."/>
            <person name="Barry K."/>
            <person name="Miller A.N."/>
            <person name="Grigoriev I.V."/>
            <person name="Debuchy R."/>
            <person name="Gladieux P."/>
            <person name="Thoren M.H."/>
            <person name="Johannesson H."/>
        </authorList>
    </citation>
    <scope>NUCLEOTIDE SEQUENCE</scope>
    <source>
        <strain evidence="2">CBS 123565</strain>
    </source>
</reference>
<keyword evidence="1" id="KW-0472">Membrane</keyword>
<feature type="transmembrane region" description="Helical" evidence="1">
    <location>
        <begin position="60"/>
        <end position="77"/>
    </location>
</feature>
<proteinExistence type="predicted"/>
<evidence type="ECO:0000256" key="1">
    <source>
        <dbReference type="SAM" id="Phobius"/>
    </source>
</evidence>
<gene>
    <name evidence="2" type="ORF">BT67DRAFT_137544</name>
</gene>
<reference evidence="2" key="1">
    <citation type="journal article" date="2023" name="Mol. Phylogenet. Evol.">
        <title>Genome-scale phylogeny and comparative genomics of the fungal order Sordariales.</title>
        <authorList>
            <person name="Hensen N."/>
            <person name="Bonometti L."/>
            <person name="Westerberg I."/>
            <person name="Brannstrom I.O."/>
            <person name="Guillou S."/>
            <person name="Cros-Aarteil S."/>
            <person name="Calhoun S."/>
            <person name="Haridas S."/>
            <person name="Kuo A."/>
            <person name="Mondo S."/>
            <person name="Pangilinan J."/>
            <person name="Riley R."/>
            <person name="LaButti K."/>
            <person name="Andreopoulos B."/>
            <person name="Lipzen A."/>
            <person name="Chen C."/>
            <person name="Yan M."/>
            <person name="Daum C."/>
            <person name="Ng V."/>
            <person name="Clum A."/>
            <person name="Steindorff A."/>
            <person name="Ohm R.A."/>
            <person name="Martin F."/>
            <person name="Silar P."/>
            <person name="Natvig D.O."/>
            <person name="Lalanne C."/>
            <person name="Gautier V."/>
            <person name="Ament-Velasquez S.L."/>
            <person name="Kruys A."/>
            <person name="Hutchinson M.I."/>
            <person name="Powell A.J."/>
            <person name="Barry K."/>
            <person name="Miller A.N."/>
            <person name="Grigoriev I.V."/>
            <person name="Debuchy R."/>
            <person name="Gladieux P."/>
            <person name="Hiltunen Thoren M."/>
            <person name="Johannesson H."/>
        </authorList>
    </citation>
    <scope>NUCLEOTIDE SEQUENCE</scope>
    <source>
        <strain evidence="2">CBS 123565</strain>
    </source>
</reference>
<dbReference type="Proteomes" id="UP001304895">
    <property type="component" value="Unassembled WGS sequence"/>
</dbReference>
<dbReference type="AlphaFoldDB" id="A0AAN6UFM8"/>
<evidence type="ECO:0000313" key="2">
    <source>
        <dbReference type="EMBL" id="KAK4131884.1"/>
    </source>
</evidence>
<comment type="caution">
    <text evidence="2">The sequence shown here is derived from an EMBL/GenBank/DDBJ whole genome shotgun (WGS) entry which is preliminary data.</text>
</comment>
<keyword evidence="3" id="KW-1185">Reference proteome</keyword>
<name>A0AAN6UFM8_9PEZI</name>